<dbReference type="EMBL" id="KN817822">
    <property type="protein sequence ID" value="KJA12962.1"/>
    <property type="molecule type" value="Genomic_DNA"/>
</dbReference>
<evidence type="ECO:0000256" key="1">
    <source>
        <dbReference type="SAM" id="MobiDB-lite"/>
    </source>
</evidence>
<name>A0A0D2KEN0_HYPSF</name>
<gene>
    <name evidence="2" type="ORF">HYPSUDRAFT_209951</name>
</gene>
<feature type="region of interest" description="Disordered" evidence="1">
    <location>
        <begin position="1"/>
        <end position="29"/>
    </location>
</feature>
<sequence>EIRVRTPPPCPVPSWAIPSTSTAPPPVFQPTTRTVSVIRADASGEFSLHPATFPSWGSECAPASTASREPPRISRRDSIFLEATPVVSTTEASPIVVVDARQSPAPVVNFAPSKDTAHDGDVSMGDTLPVDNSLADTSMADSTAAPTVVDTPAPVFQNTPSDPVDSGKSTTAAAADLFDPEVVVTAAANMSVVYDLTDPDIVIPSPMPKLRDIDLDAQLSSDEDADHIRESLSARLDDKVLSACSP</sequence>
<dbReference type="AlphaFoldDB" id="A0A0D2KEN0"/>
<accession>A0A0D2KEN0</accession>
<feature type="non-terminal residue" evidence="2">
    <location>
        <position position="1"/>
    </location>
</feature>
<organism evidence="2 3">
    <name type="scientific">Hypholoma sublateritium (strain FD-334 SS-4)</name>
    <dbReference type="NCBI Taxonomy" id="945553"/>
    <lineage>
        <taxon>Eukaryota</taxon>
        <taxon>Fungi</taxon>
        <taxon>Dikarya</taxon>
        <taxon>Basidiomycota</taxon>
        <taxon>Agaricomycotina</taxon>
        <taxon>Agaricomycetes</taxon>
        <taxon>Agaricomycetidae</taxon>
        <taxon>Agaricales</taxon>
        <taxon>Agaricineae</taxon>
        <taxon>Strophariaceae</taxon>
        <taxon>Hypholoma</taxon>
    </lineage>
</organism>
<proteinExistence type="predicted"/>
<reference evidence="3" key="1">
    <citation type="submission" date="2014-04" db="EMBL/GenBank/DDBJ databases">
        <title>Evolutionary Origins and Diversification of the Mycorrhizal Mutualists.</title>
        <authorList>
            <consortium name="DOE Joint Genome Institute"/>
            <consortium name="Mycorrhizal Genomics Consortium"/>
            <person name="Kohler A."/>
            <person name="Kuo A."/>
            <person name="Nagy L.G."/>
            <person name="Floudas D."/>
            <person name="Copeland A."/>
            <person name="Barry K.W."/>
            <person name="Cichocki N."/>
            <person name="Veneault-Fourrey C."/>
            <person name="LaButti K."/>
            <person name="Lindquist E.A."/>
            <person name="Lipzen A."/>
            <person name="Lundell T."/>
            <person name="Morin E."/>
            <person name="Murat C."/>
            <person name="Riley R."/>
            <person name="Ohm R."/>
            <person name="Sun H."/>
            <person name="Tunlid A."/>
            <person name="Henrissat B."/>
            <person name="Grigoriev I.V."/>
            <person name="Hibbett D.S."/>
            <person name="Martin F."/>
        </authorList>
    </citation>
    <scope>NUCLEOTIDE SEQUENCE [LARGE SCALE GENOMIC DNA]</scope>
    <source>
        <strain evidence="3">FD-334 SS-4</strain>
    </source>
</reference>
<keyword evidence="3" id="KW-1185">Reference proteome</keyword>
<protein>
    <submittedName>
        <fullName evidence="2">Uncharacterized protein</fullName>
    </submittedName>
</protein>
<evidence type="ECO:0000313" key="3">
    <source>
        <dbReference type="Proteomes" id="UP000054270"/>
    </source>
</evidence>
<evidence type="ECO:0000313" key="2">
    <source>
        <dbReference type="EMBL" id="KJA12962.1"/>
    </source>
</evidence>
<dbReference type="Proteomes" id="UP000054270">
    <property type="component" value="Unassembled WGS sequence"/>
</dbReference>
<feature type="compositionally biased region" description="Pro residues" evidence="1">
    <location>
        <begin position="1"/>
        <end position="12"/>
    </location>
</feature>